<gene>
    <name evidence="1" type="ORF">LCGC14_2672350</name>
</gene>
<evidence type="ECO:0000313" key="1">
    <source>
        <dbReference type="EMBL" id="KKK95487.1"/>
    </source>
</evidence>
<organism evidence="1">
    <name type="scientific">marine sediment metagenome</name>
    <dbReference type="NCBI Taxonomy" id="412755"/>
    <lineage>
        <taxon>unclassified sequences</taxon>
        <taxon>metagenomes</taxon>
        <taxon>ecological metagenomes</taxon>
    </lineage>
</organism>
<proteinExistence type="predicted"/>
<sequence>MGKDQEGNKHVLFMVVIREDQLAILRNGALWDDGSIEDRLQEIICDGIDRHVAERS</sequence>
<reference evidence="1" key="1">
    <citation type="journal article" date="2015" name="Nature">
        <title>Complex archaea that bridge the gap between prokaryotes and eukaryotes.</title>
        <authorList>
            <person name="Spang A."/>
            <person name="Saw J.H."/>
            <person name="Jorgensen S.L."/>
            <person name="Zaremba-Niedzwiedzka K."/>
            <person name="Martijn J."/>
            <person name="Lind A.E."/>
            <person name="van Eijk R."/>
            <person name="Schleper C."/>
            <person name="Guy L."/>
            <person name="Ettema T.J."/>
        </authorList>
    </citation>
    <scope>NUCLEOTIDE SEQUENCE</scope>
</reference>
<accession>A0A0F8ZNP9</accession>
<dbReference type="EMBL" id="LAZR01046893">
    <property type="protein sequence ID" value="KKK95487.1"/>
    <property type="molecule type" value="Genomic_DNA"/>
</dbReference>
<comment type="caution">
    <text evidence="1">The sequence shown here is derived from an EMBL/GenBank/DDBJ whole genome shotgun (WGS) entry which is preliminary data.</text>
</comment>
<protein>
    <submittedName>
        <fullName evidence="1">Uncharacterized protein</fullName>
    </submittedName>
</protein>
<name>A0A0F8ZNP9_9ZZZZ</name>
<dbReference type="AlphaFoldDB" id="A0A0F8ZNP9"/>